<comment type="caution">
    <text evidence="1">The sequence shown here is derived from an EMBL/GenBank/DDBJ whole genome shotgun (WGS) entry which is preliminary data.</text>
</comment>
<evidence type="ECO:0000313" key="1">
    <source>
        <dbReference type="EMBL" id="GGE83333.1"/>
    </source>
</evidence>
<accession>A0ABQ1T824</accession>
<organism evidence="1 2">
    <name type="scientific">Pseudoalteromonas gelatinilytica</name>
    <dbReference type="NCBI Taxonomy" id="1703256"/>
    <lineage>
        <taxon>Bacteria</taxon>
        <taxon>Pseudomonadati</taxon>
        <taxon>Pseudomonadota</taxon>
        <taxon>Gammaproteobacteria</taxon>
        <taxon>Alteromonadales</taxon>
        <taxon>Pseudoalteromonadaceae</taxon>
        <taxon>Pseudoalteromonas</taxon>
    </lineage>
</organism>
<proteinExistence type="predicted"/>
<dbReference type="EMBL" id="BMIT01000002">
    <property type="protein sequence ID" value="GGE83333.1"/>
    <property type="molecule type" value="Genomic_DNA"/>
</dbReference>
<sequence>MANALRVNASNAIGITYPLFNFESAAIVAKIKFAKNSSSDKILLSKMKR</sequence>
<protein>
    <submittedName>
        <fullName evidence="1">Uncharacterized protein</fullName>
    </submittedName>
</protein>
<dbReference type="Proteomes" id="UP000638462">
    <property type="component" value="Unassembled WGS sequence"/>
</dbReference>
<name>A0ABQ1T824_9GAMM</name>
<keyword evidence="2" id="KW-1185">Reference proteome</keyword>
<reference evidence="2" key="1">
    <citation type="journal article" date="2019" name="Int. J. Syst. Evol. Microbiol.">
        <title>The Global Catalogue of Microorganisms (GCM) 10K type strain sequencing project: providing services to taxonomists for standard genome sequencing and annotation.</title>
        <authorList>
            <consortium name="The Broad Institute Genomics Platform"/>
            <consortium name="The Broad Institute Genome Sequencing Center for Infectious Disease"/>
            <person name="Wu L."/>
            <person name="Ma J."/>
        </authorList>
    </citation>
    <scope>NUCLEOTIDE SEQUENCE [LARGE SCALE GENOMIC DNA]</scope>
    <source>
        <strain evidence="2">CGMCC 1.15394</strain>
    </source>
</reference>
<gene>
    <name evidence="1" type="ORF">GCM10008027_05050</name>
</gene>
<evidence type="ECO:0000313" key="2">
    <source>
        <dbReference type="Proteomes" id="UP000638462"/>
    </source>
</evidence>